<feature type="compositionally biased region" description="Low complexity" evidence="2">
    <location>
        <begin position="990"/>
        <end position="1001"/>
    </location>
</feature>
<feature type="compositionally biased region" description="Polar residues" evidence="2">
    <location>
        <begin position="538"/>
        <end position="557"/>
    </location>
</feature>
<feature type="compositionally biased region" description="Basic residues" evidence="2">
    <location>
        <begin position="871"/>
        <end position="920"/>
    </location>
</feature>
<evidence type="ECO:0000313" key="4">
    <source>
        <dbReference type="EMBL" id="EUD67116.1"/>
    </source>
</evidence>
<evidence type="ECO:0000256" key="1">
    <source>
        <dbReference type="PROSITE-ProRule" id="PRU00176"/>
    </source>
</evidence>
<dbReference type="VEuPathDB" id="PlasmoDB:C922_02266"/>
<accession>W7AP23</accession>
<feature type="compositionally biased region" description="Basic and acidic residues" evidence="2">
    <location>
        <begin position="124"/>
        <end position="137"/>
    </location>
</feature>
<dbReference type="OrthoDB" id="8093034at2759"/>
<dbReference type="Pfam" id="PF00076">
    <property type="entry name" value="RRM_1"/>
    <property type="match status" value="1"/>
</dbReference>
<protein>
    <recommendedName>
        <fullName evidence="3">RRM domain-containing protein</fullName>
    </recommendedName>
</protein>
<dbReference type="InterPro" id="IPR035979">
    <property type="entry name" value="RBD_domain_sf"/>
</dbReference>
<feature type="compositionally biased region" description="Basic residues" evidence="2">
    <location>
        <begin position="833"/>
        <end position="842"/>
    </location>
</feature>
<feature type="compositionally biased region" description="Basic and acidic residues" evidence="2">
    <location>
        <begin position="293"/>
        <end position="311"/>
    </location>
</feature>
<feature type="compositionally biased region" description="Basic and acidic residues" evidence="2">
    <location>
        <begin position="971"/>
        <end position="985"/>
    </location>
</feature>
<feature type="compositionally biased region" description="Basic residues" evidence="2">
    <location>
        <begin position="429"/>
        <end position="440"/>
    </location>
</feature>
<keyword evidence="5" id="KW-1185">Reference proteome</keyword>
<feature type="compositionally biased region" description="Basic and acidic residues" evidence="2">
    <location>
        <begin position="458"/>
        <end position="472"/>
    </location>
</feature>
<feature type="compositionally biased region" description="Polar residues" evidence="2">
    <location>
        <begin position="517"/>
        <end position="527"/>
    </location>
</feature>
<dbReference type="RefSeq" id="XP_008816087.1">
    <property type="nucleotide sequence ID" value="XM_008817865.1"/>
</dbReference>
<feature type="region of interest" description="Disordered" evidence="2">
    <location>
        <begin position="98"/>
        <end position="157"/>
    </location>
</feature>
<feature type="compositionally biased region" description="Basic residues" evidence="2">
    <location>
        <begin position="618"/>
        <end position="634"/>
    </location>
</feature>
<dbReference type="PROSITE" id="PS50102">
    <property type="entry name" value="RRM"/>
    <property type="match status" value="1"/>
</dbReference>
<evidence type="ECO:0000313" key="5">
    <source>
        <dbReference type="Proteomes" id="UP000030640"/>
    </source>
</evidence>
<reference evidence="4 5" key="1">
    <citation type="submission" date="2013-02" db="EMBL/GenBank/DDBJ databases">
        <title>The Genome Sequence of Plasmodium inui San Antonio 1.</title>
        <authorList>
            <consortium name="The Broad Institute Genome Sequencing Platform"/>
            <consortium name="The Broad Institute Genome Sequencing Center for Infectious Disease"/>
            <person name="Neafsey D."/>
            <person name="Cheeseman I."/>
            <person name="Volkman S."/>
            <person name="Adams J."/>
            <person name="Walker B."/>
            <person name="Young S.K."/>
            <person name="Zeng Q."/>
            <person name="Gargeya S."/>
            <person name="Fitzgerald M."/>
            <person name="Haas B."/>
            <person name="Abouelleil A."/>
            <person name="Alvarado L."/>
            <person name="Arachchi H.M."/>
            <person name="Berlin A.M."/>
            <person name="Chapman S.B."/>
            <person name="Dewar J."/>
            <person name="Goldberg J."/>
            <person name="Griggs A."/>
            <person name="Gujja S."/>
            <person name="Hansen M."/>
            <person name="Howarth C."/>
            <person name="Imamovic A."/>
            <person name="Larimer J."/>
            <person name="McCowan C."/>
            <person name="Murphy C."/>
            <person name="Neiman D."/>
            <person name="Pearson M."/>
            <person name="Priest M."/>
            <person name="Roberts A."/>
            <person name="Saif S."/>
            <person name="Shea T."/>
            <person name="Sisk P."/>
            <person name="Sykes S."/>
            <person name="Wortman J."/>
            <person name="Nusbaum C."/>
            <person name="Birren B."/>
        </authorList>
    </citation>
    <scope>NUCLEOTIDE SEQUENCE [LARGE SCALE GENOMIC DNA]</scope>
    <source>
        <strain evidence="4 5">San Antonio 1</strain>
    </source>
</reference>
<dbReference type="InterPro" id="IPR000504">
    <property type="entry name" value="RRM_dom"/>
</dbReference>
<feature type="compositionally biased region" description="Basic and acidic residues" evidence="2">
    <location>
        <begin position="349"/>
        <end position="367"/>
    </location>
</feature>
<name>W7AP23_9APIC</name>
<feature type="compositionally biased region" description="Basic and acidic residues" evidence="2">
    <location>
        <begin position="193"/>
        <end position="207"/>
    </location>
</feature>
<organism evidence="4 5">
    <name type="scientific">Plasmodium inui San Antonio 1</name>
    <dbReference type="NCBI Taxonomy" id="1237626"/>
    <lineage>
        <taxon>Eukaryota</taxon>
        <taxon>Sar</taxon>
        <taxon>Alveolata</taxon>
        <taxon>Apicomplexa</taxon>
        <taxon>Aconoidasida</taxon>
        <taxon>Haemosporida</taxon>
        <taxon>Plasmodiidae</taxon>
        <taxon>Plasmodium</taxon>
        <taxon>Plasmodium (Plasmodium)</taxon>
    </lineage>
</organism>
<feature type="compositionally biased region" description="Basic residues" evidence="2">
    <location>
        <begin position="139"/>
        <end position="153"/>
    </location>
</feature>
<evidence type="ECO:0000259" key="3">
    <source>
        <dbReference type="PROSITE" id="PS50102"/>
    </source>
</evidence>
<feature type="region of interest" description="Disordered" evidence="2">
    <location>
        <begin position="170"/>
        <end position="1007"/>
    </location>
</feature>
<dbReference type="SUPFAM" id="SSF54928">
    <property type="entry name" value="RNA-binding domain, RBD"/>
    <property type="match status" value="1"/>
</dbReference>
<dbReference type="PANTHER" id="PTHR48034">
    <property type="entry name" value="TRANSFORMER-2 SEX-DETERMINING PROTEIN-RELATED"/>
    <property type="match status" value="1"/>
</dbReference>
<dbReference type="Proteomes" id="UP000030640">
    <property type="component" value="Unassembled WGS sequence"/>
</dbReference>
<feature type="compositionally biased region" description="Basic and acidic residues" evidence="2">
    <location>
        <begin position="386"/>
        <end position="398"/>
    </location>
</feature>
<sequence>MVENGCSLLIKNLSFQTSPDKIRKIFQSFGKVRDVYLPLDHYTRRPRGFGFVEYYEPQYAKEALTILNNSKIDGKEIKIIVAQNRRKSPETMKMYQHNAREGRYRRHRYRSDSGGKRIHRSRNRSTEQEKHRYDGSKSRIMHKMNKKEKRLKREKMTSRYRYGKKYVESVSTYSASSSYRSSYSRGSNRRSSRSRDRSRSQSRERRAVRSTSITTSYSNRYSHSYSASSYESDKGRRKTKRKSPKRGQRKGQKEGTAKAMKRESSETFRESVSLSNSEGANRDGGPVKYPQEGIERGSGKDPGKDPPKDMRGQSCKSFSRSGKSQEGNKDSQKCASKRGSYSTEEENQPGEKTHHDGESLKRGERVKTIKTKKRTKSINNSTEDTIPSRDPDGKKNSNEEPPQLSSQERPTNGQNKQPYFLDRLEENKTKKKKGTKKKAKSLSPSSTSDVISEGVTQEEARGEAYSERESPPAKRVQRKRSNNNCSRDKKSGYSQGAEEEQSSPRVTEQKRICLSIARSTNSGSNTDRTQKDHLRSGEAQNGNGVNTKNKSSSSATGKENRVHLKEHLELSHLSRYDNANGGDNSDSGEDCIGGDANSSSRISRIRSTSSSCREYRGCKKRQKQKYPHKGKNKKRINESHSTDRSSTAEKRSVRSRSKEGKRGKNDNGDRKMMQNGRRKRGRVTLSINDSRGGSNGGGKVRERKTTTRVRDREATSGDTTRERSRDSEGESPGRAKITLRKNNTRCSSSGSPVEGEKKRGNTHCKSGTAHRSRSICDDAMEQPDGKNGVSKRKRSSSGSGSDGQSDDESDGRDTRRLKRGRMSEDEEDTPREKRSRQGKKTRTASNSIDKTKQTKSEKLNRGELQEGDLKKKSKRTKSKKEKSTKGKFTKGKSSKAKSTKAKSTKEKSRKTKFTKIKSPKKSYDSSTYNRSSRSRSSAGSSIESSSSHSESSKMEKSMKHFSAKGSKGKTQKRDVRRGGARRIDSDTSDDSSSSVSCGDSSAVRRKR</sequence>
<feature type="compositionally biased region" description="Polar residues" evidence="2">
    <location>
        <begin position="314"/>
        <end position="325"/>
    </location>
</feature>
<dbReference type="InterPro" id="IPR012677">
    <property type="entry name" value="Nucleotide-bd_a/b_plait_sf"/>
</dbReference>
<dbReference type="AlphaFoldDB" id="W7AP23"/>
<keyword evidence="1" id="KW-0694">RNA-binding</keyword>
<dbReference type="SMART" id="SM00360">
    <property type="entry name" value="RRM"/>
    <property type="match status" value="1"/>
</dbReference>
<dbReference type="Gene3D" id="3.30.70.330">
    <property type="match status" value="1"/>
</dbReference>
<feature type="compositionally biased region" description="Low complexity" evidence="2">
    <location>
        <begin position="924"/>
        <end position="949"/>
    </location>
</feature>
<feature type="compositionally biased region" description="Basic and acidic residues" evidence="2">
    <location>
        <begin position="635"/>
        <end position="672"/>
    </location>
</feature>
<proteinExistence type="predicted"/>
<gene>
    <name evidence="4" type="ORF">C922_02266</name>
</gene>
<feature type="compositionally biased region" description="Polar residues" evidence="2">
    <location>
        <begin position="399"/>
        <end position="417"/>
    </location>
</feature>
<feature type="domain" description="RRM" evidence="3">
    <location>
        <begin position="6"/>
        <end position="84"/>
    </location>
</feature>
<evidence type="ECO:0000256" key="2">
    <source>
        <dbReference type="SAM" id="MobiDB-lite"/>
    </source>
</evidence>
<feature type="compositionally biased region" description="Basic residues" evidence="2">
    <location>
        <begin position="959"/>
        <end position="970"/>
    </location>
</feature>
<dbReference type="GO" id="GO:0003723">
    <property type="term" value="F:RNA binding"/>
    <property type="evidence" value="ECO:0007669"/>
    <property type="project" value="UniProtKB-UniRule"/>
</dbReference>
<feature type="compositionally biased region" description="Polar residues" evidence="2">
    <location>
        <begin position="270"/>
        <end position="279"/>
    </location>
</feature>
<feature type="compositionally biased region" description="Basic and acidic residues" evidence="2">
    <location>
        <begin position="849"/>
        <end position="870"/>
    </location>
</feature>
<feature type="compositionally biased region" description="Low complexity" evidence="2">
    <location>
        <begin position="598"/>
        <end position="611"/>
    </location>
</feature>
<dbReference type="InterPro" id="IPR050441">
    <property type="entry name" value="RBM"/>
</dbReference>
<feature type="compositionally biased region" description="Basic residues" evidence="2">
    <location>
        <begin position="235"/>
        <end position="250"/>
    </location>
</feature>
<dbReference type="EMBL" id="KI965467">
    <property type="protein sequence ID" value="EUD67116.1"/>
    <property type="molecule type" value="Genomic_DNA"/>
</dbReference>
<feature type="compositionally biased region" description="Basic and acidic residues" evidence="2">
    <location>
        <begin position="699"/>
        <end position="733"/>
    </location>
</feature>
<feature type="compositionally biased region" description="Basic and acidic residues" evidence="2">
    <location>
        <begin position="558"/>
        <end position="575"/>
    </location>
</feature>
<feature type="compositionally biased region" description="Low complexity" evidence="2">
    <location>
        <begin position="216"/>
        <end position="230"/>
    </location>
</feature>
<dbReference type="GeneID" id="20037540"/>
<feature type="compositionally biased region" description="Basic and acidic residues" evidence="2">
    <location>
        <begin position="251"/>
        <end position="269"/>
    </location>
</feature>
<feature type="compositionally biased region" description="Low complexity" evidence="2">
    <location>
        <begin position="170"/>
        <end position="186"/>
    </location>
</feature>